<comment type="caution">
    <text evidence="2">The sequence shown here is derived from an EMBL/GenBank/DDBJ whole genome shotgun (WGS) entry which is preliminary data.</text>
</comment>
<gene>
    <name evidence="2" type="ORF">E6O75_ATG07515</name>
</gene>
<evidence type="ECO:0000313" key="3">
    <source>
        <dbReference type="Proteomes" id="UP000298493"/>
    </source>
</evidence>
<dbReference type="EMBL" id="SNSC02000011">
    <property type="protein sequence ID" value="TID20055.1"/>
    <property type="molecule type" value="Genomic_DNA"/>
</dbReference>
<accession>A0A4Z1P6R1</accession>
<sequence>MNRICRAVDTTSVSSSLLKSTIPTKLSYTAKEKEKKTKLSDSTTIKIYPLNRLPRLTRSLPRYQVRPGKNAIPSDRFKGHQGRTRDPQEGKRSLRFKEGINTPYSLVRWGEQNDFLFAKDADLCGARWIPRRDWI</sequence>
<feature type="region of interest" description="Disordered" evidence="1">
    <location>
        <begin position="63"/>
        <end position="96"/>
    </location>
</feature>
<feature type="compositionally biased region" description="Basic and acidic residues" evidence="1">
    <location>
        <begin position="75"/>
        <end position="96"/>
    </location>
</feature>
<proteinExistence type="predicted"/>
<dbReference type="Proteomes" id="UP000298493">
    <property type="component" value="Unassembled WGS sequence"/>
</dbReference>
<dbReference type="AlphaFoldDB" id="A0A4Z1P6R1"/>
<evidence type="ECO:0000256" key="1">
    <source>
        <dbReference type="SAM" id="MobiDB-lite"/>
    </source>
</evidence>
<protein>
    <submittedName>
        <fullName evidence="2">Uncharacterized protein</fullName>
    </submittedName>
</protein>
<name>A0A4Z1P6R1_9PEZI</name>
<organism evidence="2 3">
    <name type="scientific">Venturia nashicola</name>
    <dbReference type="NCBI Taxonomy" id="86259"/>
    <lineage>
        <taxon>Eukaryota</taxon>
        <taxon>Fungi</taxon>
        <taxon>Dikarya</taxon>
        <taxon>Ascomycota</taxon>
        <taxon>Pezizomycotina</taxon>
        <taxon>Dothideomycetes</taxon>
        <taxon>Pleosporomycetidae</taxon>
        <taxon>Venturiales</taxon>
        <taxon>Venturiaceae</taxon>
        <taxon>Venturia</taxon>
    </lineage>
</organism>
<evidence type="ECO:0000313" key="2">
    <source>
        <dbReference type="EMBL" id="TID20055.1"/>
    </source>
</evidence>
<reference evidence="2 3" key="1">
    <citation type="submission" date="2019-04" db="EMBL/GenBank/DDBJ databases">
        <title>High contiguity whole genome sequence and gene annotation resource for two Venturia nashicola isolates.</title>
        <authorList>
            <person name="Prokchorchik M."/>
            <person name="Won K."/>
            <person name="Lee Y."/>
            <person name="Choi E.D."/>
            <person name="Segonzac C."/>
            <person name="Sohn K.H."/>
        </authorList>
    </citation>
    <scope>NUCLEOTIDE SEQUENCE [LARGE SCALE GENOMIC DNA]</scope>
    <source>
        <strain evidence="2 3">PRI2</strain>
    </source>
</reference>
<keyword evidence="3" id="KW-1185">Reference proteome</keyword>